<dbReference type="Pfam" id="PF00892">
    <property type="entry name" value="EamA"/>
    <property type="match status" value="2"/>
</dbReference>
<dbReference type="InterPro" id="IPR037185">
    <property type="entry name" value="EmrE-like"/>
</dbReference>
<dbReference type="PANTHER" id="PTHR32322">
    <property type="entry name" value="INNER MEMBRANE TRANSPORTER"/>
    <property type="match status" value="1"/>
</dbReference>
<feature type="transmembrane region" description="Helical" evidence="7">
    <location>
        <begin position="41"/>
        <end position="59"/>
    </location>
</feature>
<evidence type="ECO:0000256" key="7">
    <source>
        <dbReference type="SAM" id="Phobius"/>
    </source>
</evidence>
<feature type="transmembrane region" description="Helical" evidence="7">
    <location>
        <begin position="154"/>
        <end position="173"/>
    </location>
</feature>
<feature type="transmembrane region" description="Helical" evidence="7">
    <location>
        <begin position="129"/>
        <end position="148"/>
    </location>
</feature>
<dbReference type="eggNOG" id="COG0697">
    <property type="taxonomic scope" value="Bacteria"/>
</dbReference>
<feature type="domain" description="EamA" evidence="8">
    <location>
        <begin position="13"/>
        <end position="143"/>
    </location>
</feature>
<keyword evidence="6 7" id="KW-0472">Membrane</keyword>
<proteinExistence type="inferred from homology"/>
<keyword evidence="3" id="KW-1003">Cell membrane</keyword>
<dbReference type="EMBL" id="AAWL01000003">
    <property type="protein sequence ID" value="EAX48426.1"/>
    <property type="molecule type" value="Genomic_DNA"/>
</dbReference>
<name>A1HNS4_9FIRM</name>
<comment type="caution">
    <text evidence="9">The sequence shown here is derived from an EMBL/GenBank/DDBJ whole genome shotgun (WGS) entry which is preliminary data.</text>
</comment>
<feature type="transmembrane region" description="Helical" evidence="7">
    <location>
        <begin position="276"/>
        <end position="293"/>
    </location>
</feature>
<evidence type="ECO:0000256" key="3">
    <source>
        <dbReference type="ARBA" id="ARBA00022475"/>
    </source>
</evidence>
<dbReference type="PANTHER" id="PTHR32322:SF18">
    <property type="entry name" value="S-ADENOSYLMETHIONINE_S-ADENOSYLHOMOCYSTEINE TRANSPORTER"/>
    <property type="match status" value="1"/>
</dbReference>
<protein>
    <recommendedName>
        <fullName evidence="8">EamA domain-containing protein</fullName>
    </recommendedName>
</protein>
<evidence type="ECO:0000259" key="8">
    <source>
        <dbReference type="Pfam" id="PF00892"/>
    </source>
</evidence>
<evidence type="ECO:0000256" key="6">
    <source>
        <dbReference type="ARBA" id="ARBA00023136"/>
    </source>
</evidence>
<feature type="transmembrane region" description="Helical" evidence="7">
    <location>
        <begin position="102"/>
        <end position="120"/>
    </location>
</feature>
<comment type="similarity">
    <text evidence="2">Belongs to the EamA transporter family.</text>
</comment>
<evidence type="ECO:0000256" key="4">
    <source>
        <dbReference type="ARBA" id="ARBA00022692"/>
    </source>
</evidence>
<reference evidence="9 10" key="2">
    <citation type="submission" date="2007-01" db="EMBL/GenBank/DDBJ databases">
        <title>Sequencing of the draft genome and assembly of Thermosinus carboxydivorans Nor1.</title>
        <authorList>
            <consortium name="US DOE Joint Genome Institute (JGI-PGF)"/>
            <person name="Copeland A."/>
            <person name="Lucas S."/>
            <person name="Lapidus A."/>
            <person name="Barry K."/>
            <person name="Glavina del Rio T."/>
            <person name="Dalin E."/>
            <person name="Tice H."/>
            <person name="Bruce D."/>
            <person name="Pitluck S."/>
            <person name="Richardson P."/>
        </authorList>
    </citation>
    <scope>NUCLEOTIDE SEQUENCE [LARGE SCALE GENOMIC DNA]</scope>
    <source>
        <strain evidence="9 10">Nor1</strain>
    </source>
</reference>
<feature type="domain" description="EamA" evidence="8">
    <location>
        <begin position="158"/>
        <end position="293"/>
    </location>
</feature>
<dbReference type="InterPro" id="IPR050638">
    <property type="entry name" value="AA-Vitamin_Transporters"/>
</dbReference>
<dbReference type="Proteomes" id="UP000005139">
    <property type="component" value="Unassembled WGS sequence"/>
</dbReference>
<gene>
    <name evidence="9" type="ORF">TcarDRAFT_2376</name>
</gene>
<keyword evidence="4 7" id="KW-0812">Transmembrane</keyword>
<reference evidence="9 10" key="1">
    <citation type="submission" date="2007-01" db="EMBL/GenBank/DDBJ databases">
        <title>Annotation of the draft genome assembly of Thermosinus carboxydivorans Nor1.</title>
        <authorList>
            <consortium name="US DOE Joint Genome Institute (JGI-ORNL)"/>
            <person name="Larimer F."/>
            <person name="Land M."/>
            <person name="Hauser L."/>
        </authorList>
    </citation>
    <scope>NUCLEOTIDE SEQUENCE [LARGE SCALE GENOMIC DNA]</scope>
    <source>
        <strain evidence="9 10">Nor1</strain>
    </source>
</reference>
<dbReference type="RefSeq" id="WP_007288674.1">
    <property type="nucleotide sequence ID" value="NZ_AAWL01000003.1"/>
</dbReference>
<dbReference type="InterPro" id="IPR000620">
    <property type="entry name" value="EamA_dom"/>
</dbReference>
<evidence type="ECO:0000256" key="2">
    <source>
        <dbReference type="ARBA" id="ARBA00007362"/>
    </source>
</evidence>
<accession>A1HNS4</accession>
<sequence length="297" mass="31598" precursor="true">MRFFNTEQGVYTLLTMTAVLWGGNAVAAKYTVGELPPVTTAFLRFAAVSVILIVLAFYIEGKKCLPRREQLPGIIAMGLTGIALFNFLIYSGVKLSTATNMSLLNAVGPVTTACLAALLLNERLTLRQLAGVAISFFGVIIVVAKGSLAVLTGLSFNIGDIMLALAQVSWAVYSVIGRKVMRTMSALAATAWASVVGSLILFIIARMEGFNGTIALSFFGWVSMAYMVLGSGCLAFFWWNHGVSVLGPHRAAIFMNIVPVAGTILAVLLVNEAVSWQQIAGAMLIIAGVYLTTQSSD</sequence>
<comment type="subcellular location">
    <subcellularLocation>
        <location evidence="1">Cell membrane</location>
        <topology evidence="1">Multi-pass membrane protein</topology>
    </subcellularLocation>
</comment>
<feature type="transmembrane region" description="Helical" evidence="7">
    <location>
        <begin position="251"/>
        <end position="270"/>
    </location>
</feature>
<keyword evidence="10" id="KW-1185">Reference proteome</keyword>
<feature type="transmembrane region" description="Helical" evidence="7">
    <location>
        <begin position="185"/>
        <end position="206"/>
    </location>
</feature>
<dbReference type="AlphaFoldDB" id="A1HNS4"/>
<evidence type="ECO:0000313" key="9">
    <source>
        <dbReference type="EMBL" id="EAX48426.1"/>
    </source>
</evidence>
<evidence type="ECO:0000256" key="5">
    <source>
        <dbReference type="ARBA" id="ARBA00022989"/>
    </source>
</evidence>
<feature type="transmembrane region" description="Helical" evidence="7">
    <location>
        <begin position="218"/>
        <end position="239"/>
    </location>
</feature>
<organism evidence="9 10">
    <name type="scientific">Thermosinus carboxydivorans Nor1</name>
    <dbReference type="NCBI Taxonomy" id="401526"/>
    <lineage>
        <taxon>Bacteria</taxon>
        <taxon>Bacillati</taxon>
        <taxon>Bacillota</taxon>
        <taxon>Negativicutes</taxon>
        <taxon>Selenomonadales</taxon>
        <taxon>Sporomusaceae</taxon>
        <taxon>Thermosinus</taxon>
    </lineage>
</organism>
<keyword evidence="5 7" id="KW-1133">Transmembrane helix</keyword>
<evidence type="ECO:0000256" key="1">
    <source>
        <dbReference type="ARBA" id="ARBA00004651"/>
    </source>
</evidence>
<dbReference type="GO" id="GO:0005886">
    <property type="term" value="C:plasma membrane"/>
    <property type="evidence" value="ECO:0007669"/>
    <property type="project" value="UniProtKB-SubCell"/>
</dbReference>
<feature type="transmembrane region" description="Helical" evidence="7">
    <location>
        <begin position="71"/>
        <end position="90"/>
    </location>
</feature>
<evidence type="ECO:0000313" key="10">
    <source>
        <dbReference type="Proteomes" id="UP000005139"/>
    </source>
</evidence>
<dbReference type="SUPFAM" id="SSF103481">
    <property type="entry name" value="Multidrug resistance efflux transporter EmrE"/>
    <property type="match status" value="2"/>
</dbReference>
<dbReference type="OrthoDB" id="9805239at2"/>